<sequence>MESLGFAIGGLIWGAPVAALVVLVVVAAVVGRWRRKAIEALERGDLEADGQCASGRLVGAAEEA</sequence>
<keyword evidence="3" id="KW-1185">Reference proteome</keyword>
<reference evidence="2" key="1">
    <citation type="journal article" date="2014" name="Int. J. Syst. Evol. Microbiol.">
        <title>Complete genome sequence of Corynebacterium casei LMG S-19264T (=DSM 44701T), isolated from a smear-ripened cheese.</title>
        <authorList>
            <consortium name="US DOE Joint Genome Institute (JGI-PGF)"/>
            <person name="Walter F."/>
            <person name="Albersmeier A."/>
            <person name="Kalinowski J."/>
            <person name="Ruckert C."/>
        </authorList>
    </citation>
    <scope>NUCLEOTIDE SEQUENCE</scope>
    <source>
        <strain evidence="2">JCM 4391</strain>
    </source>
</reference>
<dbReference type="AlphaFoldDB" id="A0A918HRQ9"/>
<dbReference type="Proteomes" id="UP000636661">
    <property type="component" value="Unassembled WGS sequence"/>
</dbReference>
<dbReference type="EMBL" id="BMTP01000001">
    <property type="protein sequence ID" value="GGU18169.1"/>
    <property type="molecule type" value="Genomic_DNA"/>
</dbReference>
<protein>
    <submittedName>
        <fullName evidence="2">Uncharacterized protein</fullName>
    </submittedName>
</protein>
<reference evidence="2" key="2">
    <citation type="submission" date="2020-09" db="EMBL/GenBank/DDBJ databases">
        <authorList>
            <person name="Sun Q."/>
            <person name="Ohkuma M."/>
        </authorList>
    </citation>
    <scope>NUCLEOTIDE SEQUENCE</scope>
    <source>
        <strain evidence="2">JCM 4391</strain>
    </source>
</reference>
<keyword evidence="1" id="KW-0472">Membrane</keyword>
<name>A0A918HRQ9_9ACTN</name>
<feature type="transmembrane region" description="Helical" evidence="1">
    <location>
        <begin position="6"/>
        <end position="30"/>
    </location>
</feature>
<evidence type="ECO:0000256" key="1">
    <source>
        <dbReference type="SAM" id="Phobius"/>
    </source>
</evidence>
<proteinExistence type="predicted"/>
<dbReference type="RefSeq" id="WP_189548335.1">
    <property type="nucleotide sequence ID" value="NZ_BMTP01000001.1"/>
</dbReference>
<evidence type="ECO:0000313" key="3">
    <source>
        <dbReference type="Proteomes" id="UP000636661"/>
    </source>
</evidence>
<accession>A0A918HRQ9</accession>
<keyword evidence="1" id="KW-1133">Transmembrane helix</keyword>
<gene>
    <name evidence="2" type="ORF">GCM10010274_00500</name>
</gene>
<comment type="caution">
    <text evidence="2">The sequence shown here is derived from an EMBL/GenBank/DDBJ whole genome shotgun (WGS) entry which is preliminary data.</text>
</comment>
<evidence type="ECO:0000313" key="2">
    <source>
        <dbReference type="EMBL" id="GGU18169.1"/>
    </source>
</evidence>
<keyword evidence="1" id="KW-0812">Transmembrane</keyword>
<organism evidence="2 3">
    <name type="scientific">Streptomyces lavendofoliae</name>
    <dbReference type="NCBI Taxonomy" id="67314"/>
    <lineage>
        <taxon>Bacteria</taxon>
        <taxon>Bacillati</taxon>
        <taxon>Actinomycetota</taxon>
        <taxon>Actinomycetes</taxon>
        <taxon>Kitasatosporales</taxon>
        <taxon>Streptomycetaceae</taxon>
        <taxon>Streptomyces</taxon>
    </lineage>
</organism>